<reference evidence="1 2" key="1">
    <citation type="submission" date="2019-01" db="EMBL/GenBank/DDBJ databases">
        <title>Draft genome assembly of Photorhabdus luminescens subsp. sonorensis Caborca.</title>
        <authorList>
            <person name="Duong D.A."/>
            <person name="Espinosa-Artiles P."/>
            <person name="Orozco R.A."/>
            <person name="Molnar I."/>
            <person name="Stock P."/>
        </authorList>
    </citation>
    <scope>NUCLEOTIDE SEQUENCE [LARGE SCALE GENOMIC DNA]</scope>
    <source>
        <strain evidence="1 2">Caborca</strain>
    </source>
</reference>
<name>A0A5C4RIP3_PHOLU</name>
<gene>
    <name evidence="1" type="ORF">EP164_09065</name>
</gene>
<dbReference type="Proteomes" id="UP000307592">
    <property type="component" value="Unassembled WGS sequence"/>
</dbReference>
<organism evidence="1 2">
    <name type="scientific">Photorhabdus luminescens subsp. sonorensis</name>
    <dbReference type="NCBI Taxonomy" id="1173677"/>
    <lineage>
        <taxon>Bacteria</taxon>
        <taxon>Pseudomonadati</taxon>
        <taxon>Pseudomonadota</taxon>
        <taxon>Gammaproteobacteria</taxon>
        <taxon>Enterobacterales</taxon>
        <taxon>Morganellaceae</taxon>
        <taxon>Photorhabdus</taxon>
    </lineage>
</organism>
<sequence length="98" mass="10981">MLGKIHNLTLCWFTTVRASHLVVNQHKQEEVSFSDEANDLILITTHTELGGNVKNWVDAIAFRFMLAALHAGLLQLAEYIKESLPEGVDQYSPARLSC</sequence>
<evidence type="ECO:0000313" key="1">
    <source>
        <dbReference type="EMBL" id="TNH43913.1"/>
    </source>
</evidence>
<evidence type="ECO:0000313" key="2">
    <source>
        <dbReference type="Proteomes" id="UP000307592"/>
    </source>
</evidence>
<proteinExistence type="predicted"/>
<accession>A0A5C4RIP3</accession>
<dbReference type="RefSeq" id="WP_139655410.1">
    <property type="nucleotide sequence ID" value="NZ_CAWOQH010000013.1"/>
</dbReference>
<dbReference type="EMBL" id="SBIJ01000011">
    <property type="protein sequence ID" value="TNH43913.1"/>
    <property type="molecule type" value="Genomic_DNA"/>
</dbReference>
<comment type="caution">
    <text evidence="1">The sequence shown here is derived from an EMBL/GenBank/DDBJ whole genome shotgun (WGS) entry which is preliminary data.</text>
</comment>
<dbReference type="AlphaFoldDB" id="A0A5C4RIP3"/>
<protein>
    <submittedName>
        <fullName evidence="1">Uncharacterized protein</fullName>
    </submittedName>
</protein>